<reference evidence="9 10" key="1">
    <citation type="submission" date="2019-06" db="EMBL/GenBank/DDBJ databases">
        <title>Sequencing the genomes of 1000 actinobacteria strains.</title>
        <authorList>
            <person name="Klenk H.-P."/>
        </authorList>
    </citation>
    <scope>NUCLEOTIDE SEQUENCE [LARGE SCALE GENOMIC DNA]</scope>
    <source>
        <strain evidence="9 10">DSM 19560</strain>
    </source>
</reference>
<dbReference type="InterPro" id="IPR000838">
    <property type="entry name" value="RNA_pol_sigma70_ECF_CS"/>
</dbReference>
<evidence type="ECO:0000256" key="3">
    <source>
        <dbReference type="ARBA" id="ARBA00023082"/>
    </source>
</evidence>
<comment type="caution">
    <text evidence="9">The sequence shown here is derived from an EMBL/GenBank/DDBJ whole genome shotgun (WGS) entry which is preliminary data.</text>
</comment>
<keyword evidence="5 6" id="KW-0804">Transcription</keyword>
<keyword evidence="4 6" id="KW-0238">DNA-binding</keyword>
<name>A0A561E162_9MICO</name>
<dbReference type="Gene3D" id="1.10.1740.10">
    <property type="match status" value="1"/>
</dbReference>
<dbReference type="GO" id="GO:0006950">
    <property type="term" value="P:response to stress"/>
    <property type="evidence" value="ECO:0007669"/>
    <property type="project" value="UniProtKB-ARBA"/>
</dbReference>
<dbReference type="RefSeq" id="WP_246104700.1">
    <property type="nucleotide sequence ID" value="NZ_VIVQ01000003.1"/>
</dbReference>
<evidence type="ECO:0000259" key="8">
    <source>
        <dbReference type="Pfam" id="PF08281"/>
    </source>
</evidence>
<evidence type="ECO:0000256" key="1">
    <source>
        <dbReference type="ARBA" id="ARBA00010641"/>
    </source>
</evidence>
<comment type="similarity">
    <text evidence="1 6">Belongs to the sigma-70 factor family. ECF subfamily.</text>
</comment>
<evidence type="ECO:0000259" key="7">
    <source>
        <dbReference type="Pfam" id="PF04542"/>
    </source>
</evidence>
<dbReference type="GO" id="GO:0003677">
    <property type="term" value="F:DNA binding"/>
    <property type="evidence" value="ECO:0007669"/>
    <property type="project" value="UniProtKB-KW"/>
</dbReference>
<dbReference type="NCBIfam" id="NF007228">
    <property type="entry name" value="PRK09646.1"/>
    <property type="match status" value="1"/>
</dbReference>
<dbReference type="AlphaFoldDB" id="A0A561E162"/>
<dbReference type="Proteomes" id="UP000318297">
    <property type="component" value="Unassembled WGS sequence"/>
</dbReference>
<dbReference type="InterPro" id="IPR013249">
    <property type="entry name" value="RNA_pol_sigma70_r4_t2"/>
</dbReference>
<feature type="domain" description="RNA polymerase sigma factor 70 region 4 type 2" evidence="8">
    <location>
        <begin position="129"/>
        <end position="181"/>
    </location>
</feature>
<proteinExistence type="inferred from homology"/>
<dbReference type="PANTHER" id="PTHR43133">
    <property type="entry name" value="RNA POLYMERASE ECF-TYPE SIGMA FACTO"/>
    <property type="match status" value="1"/>
</dbReference>
<dbReference type="CDD" id="cd06171">
    <property type="entry name" value="Sigma70_r4"/>
    <property type="match status" value="1"/>
</dbReference>
<accession>A0A561E162</accession>
<dbReference type="InterPro" id="IPR013325">
    <property type="entry name" value="RNA_pol_sigma_r2"/>
</dbReference>
<evidence type="ECO:0000256" key="2">
    <source>
        <dbReference type="ARBA" id="ARBA00023015"/>
    </source>
</evidence>
<evidence type="ECO:0000256" key="5">
    <source>
        <dbReference type="ARBA" id="ARBA00023163"/>
    </source>
</evidence>
<organism evidence="9 10">
    <name type="scientific">Rudaeicoccus suwonensis</name>
    <dbReference type="NCBI Taxonomy" id="657409"/>
    <lineage>
        <taxon>Bacteria</taxon>
        <taxon>Bacillati</taxon>
        <taxon>Actinomycetota</taxon>
        <taxon>Actinomycetes</taxon>
        <taxon>Micrococcales</taxon>
        <taxon>Dermacoccaceae</taxon>
        <taxon>Rudaeicoccus</taxon>
    </lineage>
</organism>
<dbReference type="Pfam" id="PF04542">
    <property type="entry name" value="Sigma70_r2"/>
    <property type="match status" value="1"/>
</dbReference>
<dbReference type="SUPFAM" id="SSF88946">
    <property type="entry name" value="Sigma2 domain of RNA polymerase sigma factors"/>
    <property type="match status" value="1"/>
</dbReference>
<dbReference type="SUPFAM" id="SSF88659">
    <property type="entry name" value="Sigma3 and sigma4 domains of RNA polymerase sigma factors"/>
    <property type="match status" value="1"/>
</dbReference>
<evidence type="ECO:0000313" key="10">
    <source>
        <dbReference type="Proteomes" id="UP000318297"/>
    </source>
</evidence>
<dbReference type="InterPro" id="IPR014284">
    <property type="entry name" value="RNA_pol_sigma-70_dom"/>
</dbReference>
<dbReference type="GO" id="GO:0006352">
    <property type="term" value="P:DNA-templated transcription initiation"/>
    <property type="evidence" value="ECO:0007669"/>
    <property type="project" value="InterPro"/>
</dbReference>
<evidence type="ECO:0000256" key="4">
    <source>
        <dbReference type="ARBA" id="ARBA00023125"/>
    </source>
</evidence>
<protein>
    <recommendedName>
        <fullName evidence="6">RNA polymerase sigma factor</fullName>
    </recommendedName>
</protein>
<feature type="domain" description="RNA polymerase sigma-70 region 2" evidence="7">
    <location>
        <begin position="30"/>
        <end position="95"/>
    </location>
</feature>
<dbReference type="EMBL" id="VIVQ01000003">
    <property type="protein sequence ID" value="TWE09320.1"/>
    <property type="molecule type" value="Genomic_DNA"/>
</dbReference>
<dbReference type="InterPro" id="IPR013324">
    <property type="entry name" value="RNA_pol_sigma_r3/r4-like"/>
</dbReference>
<evidence type="ECO:0000313" key="9">
    <source>
        <dbReference type="EMBL" id="TWE09320.1"/>
    </source>
</evidence>
<keyword evidence="10" id="KW-1185">Reference proteome</keyword>
<dbReference type="NCBIfam" id="TIGR02937">
    <property type="entry name" value="sigma70-ECF"/>
    <property type="match status" value="1"/>
</dbReference>
<sequence>MGHVSTADTLPMADLLVQVGHGSQSAFTQLYDATSARVHGLVCRIVVDRAIAEEVTQEVFLEVWRTGPAFDPMRGSALSWLFTIAHRRAVDRVRSVSAAHRRDEAYEAAQTAPEYDTTAAEVDDRLRAERVRAAVSTLSDIQREAVELAYFGGLSHVEVADRLGIALGTAKSRIRDGLMKMRRELGGER</sequence>
<dbReference type="InterPro" id="IPR007627">
    <property type="entry name" value="RNA_pol_sigma70_r2"/>
</dbReference>
<dbReference type="PANTHER" id="PTHR43133:SF66">
    <property type="entry name" value="ECF RNA POLYMERASE SIGMA FACTOR SIGK"/>
    <property type="match status" value="1"/>
</dbReference>
<keyword evidence="2 6" id="KW-0805">Transcription regulation</keyword>
<dbReference type="InterPro" id="IPR039425">
    <property type="entry name" value="RNA_pol_sigma-70-like"/>
</dbReference>
<dbReference type="PROSITE" id="PS01063">
    <property type="entry name" value="SIGMA70_ECF"/>
    <property type="match status" value="1"/>
</dbReference>
<evidence type="ECO:0000256" key="6">
    <source>
        <dbReference type="RuleBase" id="RU000716"/>
    </source>
</evidence>
<dbReference type="InterPro" id="IPR036388">
    <property type="entry name" value="WH-like_DNA-bd_sf"/>
</dbReference>
<dbReference type="Gene3D" id="1.10.10.10">
    <property type="entry name" value="Winged helix-like DNA-binding domain superfamily/Winged helix DNA-binding domain"/>
    <property type="match status" value="1"/>
</dbReference>
<dbReference type="Pfam" id="PF08281">
    <property type="entry name" value="Sigma70_r4_2"/>
    <property type="match status" value="1"/>
</dbReference>
<keyword evidence="3 6" id="KW-0731">Sigma factor</keyword>
<gene>
    <name evidence="9" type="ORF">BKA23_3020</name>
</gene>
<dbReference type="GO" id="GO:0016987">
    <property type="term" value="F:sigma factor activity"/>
    <property type="evidence" value="ECO:0007669"/>
    <property type="project" value="UniProtKB-KW"/>
</dbReference>